<gene>
    <name evidence="2" type="ORF">GGQ88_002217</name>
</gene>
<feature type="domain" description="SnoaL-like" evidence="1">
    <location>
        <begin position="2"/>
        <end position="128"/>
    </location>
</feature>
<organism evidence="2 3">
    <name type="scientific">Novosphingobium hassiacum</name>
    <dbReference type="NCBI Taxonomy" id="173676"/>
    <lineage>
        <taxon>Bacteria</taxon>
        <taxon>Pseudomonadati</taxon>
        <taxon>Pseudomonadota</taxon>
        <taxon>Alphaproteobacteria</taxon>
        <taxon>Sphingomonadales</taxon>
        <taxon>Sphingomonadaceae</taxon>
        <taxon>Novosphingobium</taxon>
    </lineage>
</organism>
<dbReference type="InterPro" id="IPR032710">
    <property type="entry name" value="NTF2-like_dom_sf"/>
</dbReference>
<dbReference type="Proteomes" id="UP000562395">
    <property type="component" value="Unassembled WGS sequence"/>
</dbReference>
<evidence type="ECO:0000313" key="3">
    <source>
        <dbReference type="Proteomes" id="UP000562395"/>
    </source>
</evidence>
<dbReference type="RefSeq" id="WP_183613187.1">
    <property type="nucleotide sequence ID" value="NZ_JACICY010000004.1"/>
</dbReference>
<evidence type="ECO:0000259" key="1">
    <source>
        <dbReference type="Pfam" id="PF13577"/>
    </source>
</evidence>
<keyword evidence="3" id="KW-1185">Reference proteome</keyword>
<evidence type="ECO:0000313" key="2">
    <source>
        <dbReference type="EMBL" id="MBB3860948.1"/>
    </source>
</evidence>
<dbReference type="Gene3D" id="3.10.450.50">
    <property type="match status" value="1"/>
</dbReference>
<dbReference type="Pfam" id="PF13577">
    <property type="entry name" value="SnoaL_4"/>
    <property type="match status" value="1"/>
</dbReference>
<protein>
    <recommendedName>
        <fullName evidence="1">SnoaL-like domain-containing protein</fullName>
    </recommendedName>
</protein>
<comment type="caution">
    <text evidence="2">The sequence shown here is derived from an EMBL/GenBank/DDBJ whole genome shotgun (WGS) entry which is preliminary data.</text>
</comment>
<sequence length="164" mass="18657">MTISDYDQIRNLIARYSHYADDDDRSQEYRALFARDGVLVEGGVSLPADRLPLLRQLYCELKKQQPQPFGAKHLQMNSAIEIEGDTATAVTDLLTIQVRPEEGWTLGGAGQYVDDLVREEGQWRFKRREVHWYKGTSARVKSDDMAFNQTLALMIKNAMSGEST</sequence>
<accession>A0A7W5ZVY9</accession>
<dbReference type="InterPro" id="IPR037401">
    <property type="entry name" value="SnoaL-like"/>
</dbReference>
<name>A0A7W5ZVY9_9SPHN</name>
<dbReference type="AlphaFoldDB" id="A0A7W5ZVY9"/>
<dbReference type="SUPFAM" id="SSF54427">
    <property type="entry name" value="NTF2-like"/>
    <property type="match status" value="1"/>
</dbReference>
<dbReference type="EMBL" id="JACICY010000004">
    <property type="protein sequence ID" value="MBB3860948.1"/>
    <property type="molecule type" value="Genomic_DNA"/>
</dbReference>
<reference evidence="2 3" key="1">
    <citation type="submission" date="2020-08" db="EMBL/GenBank/DDBJ databases">
        <title>Genomic Encyclopedia of Type Strains, Phase IV (KMG-IV): sequencing the most valuable type-strain genomes for metagenomic binning, comparative biology and taxonomic classification.</title>
        <authorList>
            <person name="Goeker M."/>
        </authorList>
    </citation>
    <scope>NUCLEOTIDE SEQUENCE [LARGE SCALE GENOMIC DNA]</scope>
    <source>
        <strain evidence="2 3">DSM 14552</strain>
    </source>
</reference>
<proteinExistence type="predicted"/>